<sequence length="279" mass="29393">MVARNSTHNDRSSSQVNSVQISGCNGAMNVENSLGSLTTTCTTTSIVELLHQNSLNSRQGNLVSSTNDHSGGGSVVPIPSASSNSLLHSQPSASCPFPSQMPSALNGNNAPTSLNLVHLNSVPPPANTSMLQQPPVQSHEANPTGSQSSVQQILQEMMSSQLNGEANLEDELKGLNGVTPALNGVDCLVRNGMANNSGYGEMGFNAMGMTDQSSTASGLRVVMANDTMPMAGRVGMNHLSQYPHTMNHQQLQDMESRVLCGSGHVNGFNNLQYDWKSSP</sequence>
<protein>
    <submittedName>
        <fullName evidence="2">Uncharacterized protein</fullName>
    </submittedName>
</protein>
<proteinExistence type="predicted"/>
<feature type="compositionally biased region" description="Polar residues" evidence="1">
    <location>
        <begin position="127"/>
        <end position="145"/>
    </location>
</feature>
<name>A0A427AI50_ENSVE</name>
<dbReference type="AlphaFoldDB" id="A0A427AI50"/>
<feature type="compositionally biased region" description="Polar residues" evidence="1">
    <location>
        <begin position="80"/>
        <end position="93"/>
    </location>
</feature>
<accession>A0A427AI50</accession>
<feature type="compositionally biased region" description="Polar residues" evidence="1">
    <location>
        <begin position="58"/>
        <end position="69"/>
    </location>
</feature>
<feature type="region of interest" description="Disordered" evidence="1">
    <location>
        <begin position="126"/>
        <end position="145"/>
    </location>
</feature>
<gene>
    <name evidence="2" type="ORF">B296_00026939</name>
</gene>
<organism evidence="2 3">
    <name type="scientific">Ensete ventricosum</name>
    <name type="common">Abyssinian banana</name>
    <name type="synonym">Musa ensete</name>
    <dbReference type="NCBI Taxonomy" id="4639"/>
    <lineage>
        <taxon>Eukaryota</taxon>
        <taxon>Viridiplantae</taxon>
        <taxon>Streptophyta</taxon>
        <taxon>Embryophyta</taxon>
        <taxon>Tracheophyta</taxon>
        <taxon>Spermatophyta</taxon>
        <taxon>Magnoliopsida</taxon>
        <taxon>Liliopsida</taxon>
        <taxon>Zingiberales</taxon>
        <taxon>Musaceae</taxon>
        <taxon>Ensete</taxon>
    </lineage>
</organism>
<evidence type="ECO:0000313" key="2">
    <source>
        <dbReference type="EMBL" id="RRT75841.1"/>
    </source>
</evidence>
<evidence type="ECO:0000256" key="1">
    <source>
        <dbReference type="SAM" id="MobiDB-lite"/>
    </source>
</evidence>
<feature type="region of interest" description="Disordered" evidence="1">
    <location>
        <begin position="58"/>
        <end position="95"/>
    </location>
</feature>
<dbReference type="EMBL" id="AMZH03002362">
    <property type="protein sequence ID" value="RRT75841.1"/>
    <property type="molecule type" value="Genomic_DNA"/>
</dbReference>
<comment type="caution">
    <text evidence="2">The sequence shown here is derived from an EMBL/GenBank/DDBJ whole genome shotgun (WGS) entry which is preliminary data.</text>
</comment>
<reference evidence="2 3" key="1">
    <citation type="journal article" date="2014" name="Agronomy (Basel)">
        <title>A Draft Genome Sequence for Ensete ventricosum, the Drought-Tolerant Tree Against Hunger.</title>
        <authorList>
            <person name="Harrison J."/>
            <person name="Moore K.A."/>
            <person name="Paszkiewicz K."/>
            <person name="Jones T."/>
            <person name="Grant M."/>
            <person name="Ambacheew D."/>
            <person name="Muzemil S."/>
            <person name="Studholme D.J."/>
        </authorList>
    </citation>
    <scope>NUCLEOTIDE SEQUENCE [LARGE SCALE GENOMIC DNA]</scope>
</reference>
<evidence type="ECO:0000313" key="3">
    <source>
        <dbReference type="Proteomes" id="UP000287651"/>
    </source>
</evidence>
<dbReference type="Proteomes" id="UP000287651">
    <property type="component" value="Unassembled WGS sequence"/>
</dbReference>